<accession>A0ABQ5C6B2</accession>
<protein>
    <submittedName>
        <fullName evidence="1">Uncharacterized protein</fullName>
    </submittedName>
</protein>
<dbReference type="EMBL" id="BQNB010013818">
    <property type="protein sequence ID" value="GJT20604.1"/>
    <property type="molecule type" value="Genomic_DNA"/>
</dbReference>
<evidence type="ECO:0000313" key="2">
    <source>
        <dbReference type="Proteomes" id="UP001151760"/>
    </source>
</evidence>
<evidence type="ECO:0000313" key="1">
    <source>
        <dbReference type="EMBL" id="GJT20604.1"/>
    </source>
</evidence>
<proteinExistence type="predicted"/>
<sequence>MSKKESLERERKVVALRERKEWKMYYVKEPNEQPTLSKVWRGVFIPWHGRSYIRMSYVDSVSLGFAVALAVLITGASQSRQHDYSKDTIAILKNIRSRQSHRGTLTEDKEIELWVELKILFEPDAENLVELQKYLHDPEMVDIWICVAVHHVSIVNRIRYIYAALKRIIHDNGTYNLDVMYKLRVDQQSEMADGFD</sequence>
<name>A0ABQ5C6B2_9ASTR</name>
<keyword evidence="2" id="KW-1185">Reference proteome</keyword>
<organism evidence="1 2">
    <name type="scientific">Tanacetum coccineum</name>
    <dbReference type="NCBI Taxonomy" id="301880"/>
    <lineage>
        <taxon>Eukaryota</taxon>
        <taxon>Viridiplantae</taxon>
        <taxon>Streptophyta</taxon>
        <taxon>Embryophyta</taxon>
        <taxon>Tracheophyta</taxon>
        <taxon>Spermatophyta</taxon>
        <taxon>Magnoliopsida</taxon>
        <taxon>eudicotyledons</taxon>
        <taxon>Gunneridae</taxon>
        <taxon>Pentapetalae</taxon>
        <taxon>asterids</taxon>
        <taxon>campanulids</taxon>
        <taxon>Asterales</taxon>
        <taxon>Asteraceae</taxon>
        <taxon>Asteroideae</taxon>
        <taxon>Anthemideae</taxon>
        <taxon>Anthemidinae</taxon>
        <taxon>Tanacetum</taxon>
    </lineage>
</organism>
<reference evidence="1" key="2">
    <citation type="submission" date="2022-01" db="EMBL/GenBank/DDBJ databases">
        <authorList>
            <person name="Yamashiro T."/>
            <person name="Shiraishi A."/>
            <person name="Satake H."/>
            <person name="Nakayama K."/>
        </authorList>
    </citation>
    <scope>NUCLEOTIDE SEQUENCE</scope>
</reference>
<reference evidence="1" key="1">
    <citation type="journal article" date="2022" name="Int. J. Mol. Sci.">
        <title>Draft Genome of Tanacetum Coccineum: Genomic Comparison of Closely Related Tanacetum-Family Plants.</title>
        <authorList>
            <person name="Yamashiro T."/>
            <person name="Shiraishi A."/>
            <person name="Nakayama K."/>
            <person name="Satake H."/>
        </authorList>
    </citation>
    <scope>NUCLEOTIDE SEQUENCE</scope>
</reference>
<gene>
    <name evidence="1" type="ORF">Tco_0890541</name>
</gene>
<comment type="caution">
    <text evidence="1">The sequence shown here is derived from an EMBL/GenBank/DDBJ whole genome shotgun (WGS) entry which is preliminary data.</text>
</comment>
<dbReference type="Proteomes" id="UP001151760">
    <property type="component" value="Unassembled WGS sequence"/>
</dbReference>